<feature type="transmembrane region" description="Helical" evidence="1">
    <location>
        <begin position="170"/>
        <end position="190"/>
    </location>
</feature>
<keyword evidence="1" id="KW-1133">Transmembrane helix</keyword>
<organism evidence="2 3">
    <name type="scientific">Candidatus Blautia pullicola</name>
    <dbReference type="NCBI Taxonomy" id="2838498"/>
    <lineage>
        <taxon>Bacteria</taxon>
        <taxon>Bacillati</taxon>
        <taxon>Bacillota</taxon>
        <taxon>Clostridia</taxon>
        <taxon>Lachnospirales</taxon>
        <taxon>Lachnospiraceae</taxon>
        <taxon>Blautia</taxon>
    </lineage>
</organism>
<dbReference type="AlphaFoldDB" id="A0A9D2FPT5"/>
<feature type="transmembrane region" description="Helical" evidence="1">
    <location>
        <begin position="82"/>
        <end position="102"/>
    </location>
</feature>
<feature type="transmembrane region" description="Helical" evidence="1">
    <location>
        <begin position="196"/>
        <end position="219"/>
    </location>
</feature>
<gene>
    <name evidence="2" type="ORF">H9809_00950</name>
</gene>
<reference evidence="2" key="2">
    <citation type="submission" date="2021-04" db="EMBL/GenBank/DDBJ databases">
        <authorList>
            <person name="Gilroy R."/>
        </authorList>
    </citation>
    <scope>NUCLEOTIDE SEQUENCE</scope>
    <source>
        <strain evidence="2">1068</strain>
    </source>
</reference>
<evidence type="ECO:0008006" key="4">
    <source>
        <dbReference type="Google" id="ProtNLM"/>
    </source>
</evidence>
<feature type="transmembrane region" description="Helical" evidence="1">
    <location>
        <begin position="139"/>
        <end position="158"/>
    </location>
</feature>
<protein>
    <recommendedName>
        <fullName evidence="4">DUF1700 domain-containing protein</fullName>
    </recommendedName>
</protein>
<evidence type="ECO:0000313" key="3">
    <source>
        <dbReference type="Proteomes" id="UP000824056"/>
    </source>
</evidence>
<accession>A0A9D2FPT5</accession>
<keyword evidence="1" id="KW-0812">Transmembrane</keyword>
<dbReference type="Proteomes" id="UP000824056">
    <property type="component" value="Unassembled WGS sequence"/>
</dbReference>
<sequence length="227" mass="24991">MTEEQKKIKQYMTAIENQLQVPPKMAARISSDLGTDFHARMETGKTAEQVMEEMGTPREAALRINQEFLEENQTHTGTGRKAGILCCLGALLGLLAALWLVIPLTRAIETNAWVISAIGGADGPTAIFIAGKVNTVLDAILQTLSLLSVAGALVLLSGSNPKILWIKRALFLEGIGFLCFILQMIIAIVGRTSAGFFYWAGRDTLWLIFYLVILLWGCLRLRAIWKK</sequence>
<evidence type="ECO:0000256" key="1">
    <source>
        <dbReference type="SAM" id="Phobius"/>
    </source>
</evidence>
<comment type="caution">
    <text evidence="2">The sequence shown here is derived from an EMBL/GenBank/DDBJ whole genome shotgun (WGS) entry which is preliminary data.</text>
</comment>
<name>A0A9D2FPT5_9FIRM</name>
<proteinExistence type="predicted"/>
<dbReference type="EMBL" id="DXBG01000024">
    <property type="protein sequence ID" value="HIZ64467.1"/>
    <property type="molecule type" value="Genomic_DNA"/>
</dbReference>
<reference evidence="2" key="1">
    <citation type="journal article" date="2021" name="PeerJ">
        <title>Extensive microbial diversity within the chicken gut microbiome revealed by metagenomics and culture.</title>
        <authorList>
            <person name="Gilroy R."/>
            <person name="Ravi A."/>
            <person name="Getino M."/>
            <person name="Pursley I."/>
            <person name="Horton D.L."/>
            <person name="Alikhan N.F."/>
            <person name="Baker D."/>
            <person name="Gharbi K."/>
            <person name="Hall N."/>
            <person name="Watson M."/>
            <person name="Adriaenssens E.M."/>
            <person name="Foster-Nyarko E."/>
            <person name="Jarju S."/>
            <person name="Secka A."/>
            <person name="Antonio M."/>
            <person name="Oren A."/>
            <person name="Chaudhuri R.R."/>
            <person name="La Ragione R."/>
            <person name="Hildebrand F."/>
            <person name="Pallen M.J."/>
        </authorList>
    </citation>
    <scope>NUCLEOTIDE SEQUENCE</scope>
    <source>
        <strain evidence="2">1068</strain>
    </source>
</reference>
<evidence type="ECO:0000313" key="2">
    <source>
        <dbReference type="EMBL" id="HIZ64467.1"/>
    </source>
</evidence>
<keyword evidence="1" id="KW-0472">Membrane</keyword>